<dbReference type="RefSeq" id="WP_378993939.1">
    <property type="nucleotide sequence ID" value="NZ_JBHSMT010000004.1"/>
</dbReference>
<dbReference type="PANTHER" id="PTHR33420">
    <property type="entry name" value="FIMBRIAL SUBUNIT ELFA-RELATED"/>
    <property type="match status" value="1"/>
</dbReference>
<keyword evidence="7" id="KW-1185">Reference proteome</keyword>
<protein>
    <submittedName>
        <fullName evidence="6">Fimbrial protein</fullName>
    </submittedName>
</protein>
<gene>
    <name evidence="6" type="ORF">ACFPM8_00710</name>
</gene>
<dbReference type="InterPro" id="IPR050263">
    <property type="entry name" value="Bact_Fimbrial_Adh_Pro"/>
</dbReference>
<accession>A0ABW0M2X8</accession>
<dbReference type="Proteomes" id="UP001596045">
    <property type="component" value="Unassembled WGS sequence"/>
</dbReference>
<evidence type="ECO:0000256" key="4">
    <source>
        <dbReference type="ARBA" id="ARBA00023263"/>
    </source>
</evidence>
<feature type="chain" id="PRO_5046792477" evidence="5">
    <location>
        <begin position="23"/>
        <end position="192"/>
    </location>
</feature>
<dbReference type="Gene3D" id="2.60.40.1090">
    <property type="entry name" value="Fimbrial-type adhesion domain"/>
    <property type="match status" value="1"/>
</dbReference>
<evidence type="ECO:0000256" key="1">
    <source>
        <dbReference type="ARBA" id="ARBA00004561"/>
    </source>
</evidence>
<comment type="subcellular location">
    <subcellularLocation>
        <location evidence="1">Fimbrium</location>
    </subcellularLocation>
</comment>
<dbReference type="SUPFAM" id="SSF49401">
    <property type="entry name" value="Bacterial adhesins"/>
    <property type="match status" value="1"/>
</dbReference>
<comment type="caution">
    <text evidence="6">The sequence shown here is derived from an EMBL/GenBank/DDBJ whole genome shotgun (WGS) entry which is preliminary data.</text>
</comment>
<feature type="signal peptide" evidence="5">
    <location>
        <begin position="1"/>
        <end position="22"/>
    </location>
</feature>
<dbReference type="EMBL" id="JBHSMT010000004">
    <property type="protein sequence ID" value="MFC5472469.1"/>
    <property type="molecule type" value="Genomic_DNA"/>
</dbReference>
<dbReference type="InterPro" id="IPR036937">
    <property type="entry name" value="Adhesion_dom_fimbrial_sf"/>
</dbReference>
<reference evidence="7" key="1">
    <citation type="journal article" date="2019" name="Int. J. Syst. Evol. Microbiol.">
        <title>The Global Catalogue of Microorganisms (GCM) 10K type strain sequencing project: providing services to taxonomists for standard genome sequencing and annotation.</title>
        <authorList>
            <consortium name="The Broad Institute Genomics Platform"/>
            <consortium name="The Broad Institute Genome Sequencing Center for Infectious Disease"/>
            <person name="Wu L."/>
            <person name="Ma J."/>
        </authorList>
    </citation>
    <scope>NUCLEOTIDE SEQUENCE [LARGE SCALE GENOMIC DNA]</scope>
    <source>
        <strain evidence="7">JCM 17066</strain>
    </source>
</reference>
<keyword evidence="3 5" id="KW-0732">Signal</keyword>
<sequence length="192" mass="19372">MMQTRLPACVLNLISGAGSAVAAVFLLVSAATGPVQAASAKVKLTFSGSYKSSTCAVESVVNQDVSLPTLSSAALPAKGSVAGATPFTIKVKCGSGVSKVRAFFQKSGTTDPVTGNLKLLPVAGRPTAGNVQIQLLNQDSTAISVGVDTSVNPIKPGSDGAASLHYHAQYYATGKATAGTANTNVIYVIEMP</sequence>
<dbReference type="InterPro" id="IPR008966">
    <property type="entry name" value="Adhesion_dom_sf"/>
</dbReference>
<evidence type="ECO:0000256" key="5">
    <source>
        <dbReference type="SAM" id="SignalP"/>
    </source>
</evidence>
<evidence type="ECO:0000313" key="6">
    <source>
        <dbReference type="EMBL" id="MFC5472469.1"/>
    </source>
</evidence>
<organism evidence="6 7">
    <name type="scientific">Paraherbaspirillum soli</name>
    <dbReference type="NCBI Taxonomy" id="631222"/>
    <lineage>
        <taxon>Bacteria</taxon>
        <taxon>Pseudomonadati</taxon>
        <taxon>Pseudomonadota</taxon>
        <taxon>Betaproteobacteria</taxon>
        <taxon>Burkholderiales</taxon>
        <taxon>Oxalobacteraceae</taxon>
        <taxon>Paraherbaspirillum</taxon>
    </lineage>
</organism>
<comment type="similarity">
    <text evidence="2">Belongs to the fimbrial protein family.</text>
</comment>
<evidence type="ECO:0000256" key="2">
    <source>
        <dbReference type="ARBA" id="ARBA00006671"/>
    </source>
</evidence>
<dbReference type="PANTHER" id="PTHR33420:SF3">
    <property type="entry name" value="FIMBRIAL SUBUNIT ELFA"/>
    <property type="match status" value="1"/>
</dbReference>
<dbReference type="Pfam" id="PF16970">
    <property type="entry name" value="FimA"/>
    <property type="match status" value="1"/>
</dbReference>
<keyword evidence="4" id="KW-0281">Fimbrium</keyword>
<proteinExistence type="inferred from homology"/>
<name>A0ABW0M2X8_9BURK</name>
<evidence type="ECO:0000256" key="3">
    <source>
        <dbReference type="ARBA" id="ARBA00022729"/>
    </source>
</evidence>
<evidence type="ECO:0000313" key="7">
    <source>
        <dbReference type="Proteomes" id="UP001596045"/>
    </source>
</evidence>
<dbReference type="InterPro" id="IPR039458">
    <property type="entry name" value="FimA-like"/>
</dbReference>